<name>A0ABS3H6U9_9ENTE</name>
<proteinExistence type="predicted"/>
<dbReference type="InterPro" id="IPR046698">
    <property type="entry name" value="PedC-like"/>
</dbReference>
<accession>A0ABS3H6U9</accession>
<sequence>MKLVKSIGSLSLFLCFIFITQISYATTMDTSDSEREIQIENEIQNNDELIPQKQSDFSDSSNDNSNSTSDQQENKDFSVDSEVSTDSSVLTVEETSDTLAPTKSNEEIIQEEATLNEPSESQEPIQKPITETTIQNESEDSKESEIVNDSTLNTDEEVSVDEYMENVADFNKISITDVENLFYTEGETVLYIGRPTCYYCRQFSPELKKFNELIGDTLSYYDIDGSDFDEQAADLIFVKIGIPGTPTTMYIKDGQVLSAWVGGEISGQELYNFLYQNKENPANEPDEELVELPTDSDSSDIKDVQENEIVTPVKTSDTSSVNSTLQTHKKRNQIELSTTDSVSEKHNVIHNIKLSQSKNETNSNSNIEATLPKLSEKKSSLTTIGLAFLFLTGSLFIGYLKKSEEN</sequence>
<feature type="transmembrane region" description="Helical" evidence="2">
    <location>
        <begin position="381"/>
        <end position="400"/>
    </location>
</feature>
<keyword evidence="3" id="KW-0732">Signal</keyword>
<reference evidence="4 5" key="1">
    <citation type="submission" date="2021-03" db="EMBL/GenBank/DDBJ databases">
        <title>Enterococcal diversity collection.</title>
        <authorList>
            <person name="Gilmore M.S."/>
            <person name="Schwartzman J."/>
            <person name="Van Tyne D."/>
            <person name="Martin M."/>
            <person name="Earl A.M."/>
            <person name="Manson A.L."/>
            <person name="Straub T."/>
            <person name="Salamzade R."/>
            <person name="Saavedra J."/>
            <person name="Lebreton F."/>
            <person name="Prichula J."/>
            <person name="Schaufler K."/>
            <person name="Gaca A."/>
            <person name="Sgardioli B."/>
            <person name="Wagenaar J."/>
            <person name="Strong T."/>
        </authorList>
    </citation>
    <scope>NUCLEOTIDE SEQUENCE [LARGE SCALE GENOMIC DNA]</scope>
    <source>
        <strain evidence="4 5">MJM12</strain>
    </source>
</reference>
<feature type="signal peptide" evidence="3">
    <location>
        <begin position="1"/>
        <end position="25"/>
    </location>
</feature>
<dbReference type="SUPFAM" id="SSF52833">
    <property type="entry name" value="Thioredoxin-like"/>
    <property type="match status" value="1"/>
</dbReference>
<evidence type="ECO:0000313" key="5">
    <source>
        <dbReference type="Proteomes" id="UP000664256"/>
    </source>
</evidence>
<dbReference type="Proteomes" id="UP000664256">
    <property type="component" value="Unassembled WGS sequence"/>
</dbReference>
<organism evidence="4 5">
    <name type="scientific">Candidatus Enterococcus myersii</name>
    <dbReference type="NCBI Taxonomy" id="2815322"/>
    <lineage>
        <taxon>Bacteria</taxon>
        <taxon>Bacillati</taxon>
        <taxon>Bacillota</taxon>
        <taxon>Bacilli</taxon>
        <taxon>Lactobacillales</taxon>
        <taxon>Enterococcaceae</taxon>
        <taxon>Enterococcus</taxon>
    </lineage>
</organism>
<feature type="region of interest" description="Disordered" evidence="1">
    <location>
        <begin position="131"/>
        <end position="150"/>
    </location>
</feature>
<comment type="caution">
    <text evidence="4">The sequence shown here is derived from an EMBL/GenBank/DDBJ whole genome shotgun (WGS) entry which is preliminary data.</text>
</comment>
<evidence type="ECO:0000256" key="1">
    <source>
        <dbReference type="SAM" id="MobiDB-lite"/>
    </source>
</evidence>
<dbReference type="Pfam" id="PF20207">
    <property type="entry name" value="DUF6568"/>
    <property type="match status" value="1"/>
</dbReference>
<dbReference type="EMBL" id="JAFLVT010000008">
    <property type="protein sequence ID" value="MBO0449185.1"/>
    <property type="molecule type" value="Genomic_DNA"/>
</dbReference>
<feature type="region of interest" description="Disordered" evidence="1">
    <location>
        <begin position="42"/>
        <end position="105"/>
    </location>
</feature>
<keyword evidence="2" id="KW-0472">Membrane</keyword>
<evidence type="ECO:0008006" key="6">
    <source>
        <dbReference type="Google" id="ProtNLM"/>
    </source>
</evidence>
<keyword evidence="2" id="KW-1133">Transmembrane helix</keyword>
<feature type="chain" id="PRO_5046228131" description="Bacteriocin transport accessory protein" evidence="3">
    <location>
        <begin position="26"/>
        <end position="406"/>
    </location>
</feature>
<evidence type="ECO:0000256" key="2">
    <source>
        <dbReference type="SAM" id="Phobius"/>
    </source>
</evidence>
<gene>
    <name evidence="4" type="ORF">JZO76_06495</name>
</gene>
<evidence type="ECO:0000256" key="3">
    <source>
        <dbReference type="SAM" id="SignalP"/>
    </source>
</evidence>
<dbReference type="CDD" id="cd02947">
    <property type="entry name" value="TRX_family"/>
    <property type="match status" value="1"/>
</dbReference>
<dbReference type="Gene3D" id="3.40.30.10">
    <property type="entry name" value="Glutaredoxin"/>
    <property type="match status" value="1"/>
</dbReference>
<feature type="compositionally biased region" description="Low complexity" evidence="1">
    <location>
        <begin position="80"/>
        <end position="93"/>
    </location>
</feature>
<dbReference type="RefSeq" id="WP_206903346.1">
    <property type="nucleotide sequence ID" value="NZ_JAFLVT010000008.1"/>
</dbReference>
<evidence type="ECO:0000313" key="4">
    <source>
        <dbReference type="EMBL" id="MBO0449185.1"/>
    </source>
</evidence>
<keyword evidence="2" id="KW-0812">Transmembrane</keyword>
<protein>
    <recommendedName>
        <fullName evidence="6">Bacteriocin transport accessory protein</fullName>
    </recommendedName>
</protein>
<dbReference type="InterPro" id="IPR036249">
    <property type="entry name" value="Thioredoxin-like_sf"/>
</dbReference>
<keyword evidence="5" id="KW-1185">Reference proteome</keyword>
<feature type="compositionally biased region" description="Low complexity" evidence="1">
    <location>
        <begin position="42"/>
        <end position="71"/>
    </location>
</feature>